<keyword evidence="3" id="KW-1185">Reference proteome</keyword>
<accession>A0ABT7SHD3</accession>
<feature type="transmembrane region" description="Helical" evidence="1">
    <location>
        <begin position="70"/>
        <end position="88"/>
    </location>
</feature>
<evidence type="ECO:0000256" key="1">
    <source>
        <dbReference type="SAM" id="Phobius"/>
    </source>
</evidence>
<feature type="transmembrane region" description="Helical" evidence="1">
    <location>
        <begin position="104"/>
        <end position="127"/>
    </location>
</feature>
<name>A0ABT7SHD3_9CELL</name>
<evidence type="ECO:0000313" key="2">
    <source>
        <dbReference type="EMBL" id="MDM7854939.1"/>
    </source>
</evidence>
<feature type="transmembrane region" description="Helical" evidence="1">
    <location>
        <begin position="133"/>
        <end position="154"/>
    </location>
</feature>
<keyword evidence="1" id="KW-1133">Transmembrane helix</keyword>
<proteinExistence type="predicted"/>
<reference evidence="2 3" key="1">
    <citation type="submission" date="2023-06" db="EMBL/GenBank/DDBJ databases">
        <title>Cellulomonas sp. MW4 Whole genome sequence.</title>
        <authorList>
            <person name="Park S."/>
        </authorList>
    </citation>
    <scope>NUCLEOTIDE SEQUENCE [LARGE SCALE GENOMIC DNA]</scope>
    <source>
        <strain evidence="2 3">MW4</strain>
    </source>
</reference>
<evidence type="ECO:0008006" key="4">
    <source>
        <dbReference type="Google" id="ProtNLM"/>
    </source>
</evidence>
<sequence length="213" mass="21725">MNEQETDRERDDLAPDPAAALAIIERQRRQAALARPSNAVLFTVWGLAWLVGYGGMWLSGRHGEVSPASAIVFGACVLAGLVATFWHVRRRLHGVAGSGPRTGALFAGAWVVGYAAQGMTIGGLANAGASDDVVQLVANATGALVVGLLFLAGGMMWRSPGMYGLGAWMCLVAGAAALVGLPGSYLVMALAGGGGMLVAGALEALLQPGARRG</sequence>
<keyword evidence="1" id="KW-0812">Transmembrane</keyword>
<evidence type="ECO:0000313" key="3">
    <source>
        <dbReference type="Proteomes" id="UP001529338"/>
    </source>
</evidence>
<keyword evidence="1" id="KW-0472">Membrane</keyword>
<comment type="caution">
    <text evidence="2">The sequence shown here is derived from an EMBL/GenBank/DDBJ whole genome shotgun (WGS) entry which is preliminary data.</text>
</comment>
<feature type="transmembrane region" description="Helical" evidence="1">
    <location>
        <begin position="38"/>
        <end position="58"/>
    </location>
</feature>
<organism evidence="2 3">
    <name type="scientific">Cellulomonas alba</name>
    <dbReference type="NCBI Taxonomy" id="3053467"/>
    <lineage>
        <taxon>Bacteria</taxon>
        <taxon>Bacillati</taxon>
        <taxon>Actinomycetota</taxon>
        <taxon>Actinomycetes</taxon>
        <taxon>Micrococcales</taxon>
        <taxon>Cellulomonadaceae</taxon>
        <taxon>Cellulomonas</taxon>
    </lineage>
</organism>
<feature type="transmembrane region" description="Helical" evidence="1">
    <location>
        <begin position="161"/>
        <end position="179"/>
    </location>
</feature>
<dbReference type="RefSeq" id="WP_289454758.1">
    <property type="nucleotide sequence ID" value="NZ_JAUCGQ010000001.1"/>
</dbReference>
<protein>
    <recommendedName>
        <fullName evidence="4">Transporter</fullName>
    </recommendedName>
</protein>
<dbReference type="EMBL" id="JAUCGQ010000001">
    <property type="protein sequence ID" value="MDM7854939.1"/>
    <property type="molecule type" value="Genomic_DNA"/>
</dbReference>
<gene>
    <name evidence="2" type="ORF">QRT04_08350</name>
</gene>
<dbReference type="Proteomes" id="UP001529338">
    <property type="component" value="Unassembled WGS sequence"/>
</dbReference>